<reference evidence="5" key="1">
    <citation type="submission" date="2018-06" db="EMBL/GenBank/DDBJ databases">
        <title>Genome assembly of Danube salmon.</title>
        <authorList>
            <person name="Macqueen D.J."/>
            <person name="Gundappa M.K."/>
        </authorList>
    </citation>
    <scope>NUCLEOTIDE SEQUENCE [LARGE SCALE GENOMIC DNA]</scope>
</reference>
<reference evidence="4" key="3">
    <citation type="submission" date="2025-09" db="UniProtKB">
        <authorList>
            <consortium name="Ensembl"/>
        </authorList>
    </citation>
    <scope>IDENTIFICATION</scope>
</reference>
<proteinExistence type="predicted"/>
<dbReference type="GO" id="GO:0005865">
    <property type="term" value="C:striated muscle thin filament"/>
    <property type="evidence" value="ECO:0007669"/>
    <property type="project" value="TreeGrafter"/>
</dbReference>
<dbReference type="GO" id="GO:0051694">
    <property type="term" value="P:pointed-end actin filament capping"/>
    <property type="evidence" value="ECO:0007669"/>
    <property type="project" value="InterPro"/>
</dbReference>
<keyword evidence="2" id="KW-0963">Cytoplasm</keyword>
<dbReference type="STRING" id="62062.ENSHHUP00000050413"/>
<dbReference type="Ensembl" id="ENSHHUT00000052213.1">
    <property type="protein sequence ID" value="ENSHHUP00000050413.1"/>
    <property type="gene ID" value="ENSHHUG00000030429.1"/>
</dbReference>
<evidence type="ECO:0000313" key="5">
    <source>
        <dbReference type="Proteomes" id="UP000314982"/>
    </source>
</evidence>
<organism evidence="4 5">
    <name type="scientific">Hucho hucho</name>
    <name type="common">huchen</name>
    <dbReference type="NCBI Taxonomy" id="62062"/>
    <lineage>
        <taxon>Eukaryota</taxon>
        <taxon>Metazoa</taxon>
        <taxon>Chordata</taxon>
        <taxon>Craniata</taxon>
        <taxon>Vertebrata</taxon>
        <taxon>Euteleostomi</taxon>
        <taxon>Actinopterygii</taxon>
        <taxon>Neopterygii</taxon>
        <taxon>Teleostei</taxon>
        <taxon>Protacanthopterygii</taxon>
        <taxon>Salmoniformes</taxon>
        <taxon>Salmonidae</taxon>
        <taxon>Salmoninae</taxon>
        <taxon>Hucho</taxon>
    </lineage>
</organism>
<protein>
    <submittedName>
        <fullName evidence="4">Uncharacterized protein</fullName>
    </submittedName>
</protein>
<dbReference type="GO" id="GO:0030239">
    <property type="term" value="P:myofibril assembly"/>
    <property type="evidence" value="ECO:0007669"/>
    <property type="project" value="TreeGrafter"/>
</dbReference>
<evidence type="ECO:0000256" key="2">
    <source>
        <dbReference type="ARBA" id="ARBA00022490"/>
    </source>
</evidence>
<dbReference type="Pfam" id="PF03250">
    <property type="entry name" value="Tropomodulin"/>
    <property type="match status" value="1"/>
</dbReference>
<dbReference type="GO" id="GO:0005523">
    <property type="term" value="F:tropomyosin binding"/>
    <property type="evidence" value="ECO:0007669"/>
    <property type="project" value="InterPro"/>
</dbReference>
<dbReference type="Proteomes" id="UP000314982">
    <property type="component" value="Unassembled WGS sequence"/>
</dbReference>
<dbReference type="AlphaFoldDB" id="A0A4W5NKD5"/>
<accession>A0A4W5NKD5</accession>
<evidence type="ECO:0000313" key="4">
    <source>
        <dbReference type="Ensembl" id="ENSHHUP00000050413.1"/>
    </source>
</evidence>
<reference evidence="4" key="2">
    <citation type="submission" date="2025-08" db="UniProtKB">
        <authorList>
            <consortium name="Ensembl"/>
        </authorList>
    </citation>
    <scope>IDENTIFICATION</scope>
</reference>
<dbReference type="PANTHER" id="PTHR10901">
    <property type="entry name" value="TROPOMODULIN"/>
    <property type="match status" value="1"/>
</dbReference>
<comment type="subcellular location">
    <subcellularLocation>
        <location evidence="1">Cytoplasm</location>
    </subcellularLocation>
</comment>
<feature type="region of interest" description="Disordered" evidence="3">
    <location>
        <begin position="140"/>
        <end position="160"/>
    </location>
</feature>
<dbReference type="GeneTree" id="ENSGT00940000159825"/>
<sequence>MWKVQNLRPAEREEDSDIDNMLAALTLAEVEELQSELTVIDQDPTVPVGLRQCNQTDKQPSIKYNRGAMLDYCERESKKLIQREVSFEEPTTDSVKWEHLKKMGKSCDSFFYFKSDDPGDQDGMDLNFSAVETTMEDISKDKEVISKAKEEKPESKNLEG</sequence>
<name>A0A4W5NKD5_9TELE</name>
<dbReference type="InterPro" id="IPR004934">
    <property type="entry name" value="TMOD"/>
</dbReference>
<dbReference type="PANTHER" id="PTHR10901:SF5">
    <property type="entry name" value="LEIOMODIN-1"/>
    <property type="match status" value="1"/>
</dbReference>
<keyword evidence="5" id="KW-1185">Reference proteome</keyword>
<evidence type="ECO:0000256" key="1">
    <source>
        <dbReference type="ARBA" id="ARBA00004496"/>
    </source>
</evidence>
<dbReference type="GO" id="GO:0006936">
    <property type="term" value="P:muscle contraction"/>
    <property type="evidence" value="ECO:0007669"/>
    <property type="project" value="TreeGrafter"/>
</dbReference>
<dbReference type="GO" id="GO:0007015">
    <property type="term" value="P:actin filament organization"/>
    <property type="evidence" value="ECO:0007669"/>
    <property type="project" value="TreeGrafter"/>
</dbReference>
<evidence type="ECO:0000256" key="3">
    <source>
        <dbReference type="SAM" id="MobiDB-lite"/>
    </source>
</evidence>